<name>A0ABC8IVA6_ERUVS</name>
<sequence>MPLLRGRSSASHSVVHNDNHPIKSDSYKFAKPDTPPPPLLQPPVKKTAPAPPPPLHLLTLAYRSFSTSTSTVKEDVRFKITAGSERVIFRGRLKLQKRSGQAKASSLEGKKCIKFFYFYKNSMFFLSMYCIL</sequence>
<keyword evidence="3" id="KW-1185">Reference proteome</keyword>
<accession>A0ABC8IVA6</accession>
<protein>
    <submittedName>
        <fullName evidence="2">Uncharacterized protein</fullName>
    </submittedName>
</protein>
<organism evidence="2 3">
    <name type="scientific">Eruca vesicaria subsp. sativa</name>
    <name type="common">Garden rocket</name>
    <name type="synonym">Eruca sativa</name>
    <dbReference type="NCBI Taxonomy" id="29727"/>
    <lineage>
        <taxon>Eukaryota</taxon>
        <taxon>Viridiplantae</taxon>
        <taxon>Streptophyta</taxon>
        <taxon>Embryophyta</taxon>
        <taxon>Tracheophyta</taxon>
        <taxon>Spermatophyta</taxon>
        <taxon>Magnoliopsida</taxon>
        <taxon>eudicotyledons</taxon>
        <taxon>Gunneridae</taxon>
        <taxon>Pentapetalae</taxon>
        <taxon>rosids</taxon>
        <taxon>malvids</taxon>
        <taxon>Brassicales</taxon>
        <taxon>Brassicaceae</taxon>
        <taxon>Brassiceae</taxon>
        <taxon>Eruca</taxon>
    </lineage>
</organism>
<dbReference type="Proteomes" id="UP001642260">
    <property type="component" value="Unassembled WGS sequence"/>
</dbReference>
<dbReference type="EMBL" id="CAKOAT010057377">
    <property type="protein sequence ID" value="CAH8302729.1"/>
    <property type="molecule type" value="Genomic_DNA"/>
</dbReference>
<comment type="caution">
    <text evidence="2">The sequence shown here is derived from an EMBL/GenBank/DDBJ whole genome shotgun (WGS) entry which is preliminary data.</text>
</comment>
<proteinExistence type="predicted"/>
<evidence type="ECO:0000256" key="1">
    <source>
        <dbReference type="SAM" id="MobiDB-lite"/>
    </source>
</evidence>
<dbReference type="AlphaFoldDB" id="A0ABC8IVA6"/>
<reference evidence="2 3" key="1">
    <citation type="submission" date="2022-03" db="EMBL/GenBank/DDBJ databases">
        <authorList>
            <person name="Macdonald S."/>
            <person name="Ahmed S."/>
            <person name="Newling K."/>
        </authorList>
    </citation>
    <scope>NUCLEOTIDE SEQUENCE [LARGE SCALE GENOMIC DNA]</scope>
</reference>
<gene>
    <name evidence="2" type="ORF">ERUC_LOCUS3258</name>
</gene>
<evidence type="ECO:0000313" key="3">
    <source>
        <dbReference type="Proteomes" id="UP001642260"/>
    </source>
</evidence>
<feature type="region of interest" description="Disordered" evidence="1">
    <location>
        <begin position="1"/>
        <end position="52"/>
    </location>
</feature>
<feature type="compositionally biased region" description="Basic and acidic residues" evidence="1">
    <location>
        <begin position="15"/>
        <end position="31"/>
    </location>
</feature>
<evidence type="ECO:0000313" key="2">
    <source>
        <dbReference type="EMBL" id="CAH8302729.1"/>
    </source>
</evidence>